<protein>
    <submittedName>
        <fullName evidence="2">Uncharacterized protein</fullName>
    </submittedName>
</protein>
<proteinExistence type="predicted"/>
<gene>
    <name evidence="2" type="ordered locus">Tmz1t_2596</name>
</gene>
<dbReference type="KEGG" id="tmz:Tmz1t_2596"/>
<organism evidence="2 3">
    <name type="scientific">Thauera aminoaromatica</name>
    <dbReference type="NCBI Taxonomy" id="164330"/>
    <lineage>
        <taxon>Bacteria</taxon>
        <taxon>Pseudomonadati</taxon>
        <taxon>Pseudomonadota</taxon>
        <taxon>Betaproteobacteria</taxon>
        <taxon>Rhodocyclales</taxon>
        <taxon>Zoogloeaceae</taxon>
        <taxon>Thauera</taxon>
    </lineage>
</organism>
<name>C4K9X2_THASP</name>
<accession>C4K9X2</accession>
<keyword evidence="3" id="KW-1185">Reference proteome</keyword>
<evidence type="ECO:0000313" key="2">
    <source>
        <dbReference type="EMBL" id="ACR01198.1"/>
    </source>
</evidence>
<feature type="compositionally biased region" description="Basic and acidic residues" evidence="1">
    <location>
        <begin position="40"/>
        <end position="54"/>
    </location>
</feature>
<reference evidence="3" key="1">
    <citation type="submission" date="2009-05" db="EMBL/GenBank/DDBJ databases">
        <title>Complete sequence of chromosome of Thauera sp. MZ1T.</title>
        <authorList>
            <consortium name="US DOE Joint Genome Institute"/>
            <person name="Lucas S."/>
            <person name="Copeland A."/>
            <person name="Lapidus A."/>
            <person name="Glavina del Rio T."/>
            <person name="Dalin E."/>
            <person name="Tice H."/>
            <person name="Bruce D."/>
            <person name="Goodwin L."/>
            <person name="Pitluck S."/>
            <person name="Sims D."/>
            <person name="Brettin T."/>
            <person name="Detter J.C."/>
            <person name="Han C."/>
            <person name="Larimer F."/>
            <person name="Land M."/>
            <person name="Hauser L."/>
            <person name="Kyrpides N."/>
            <person name="Mikhailova N."/>
            <person name="Sayler G.S."/>
        </authorList>
    </citation>
    <scope>NUCLEOTIDE SEQUENCE [LARGE SCALE GENOMIC DNA]</scope>
    <source>
        <strain evidence="3">MZ1T</strain>
    </source>
</reference>
<dbReference type="Proteomes" id="UP000002186">
    <property type="component" value="Chromosome"/>
</dbReference>
<sequence>MRMEKFHSGYILIQIMESAGARRDNPPTIGIAVDSCTPDPRGRTETFLTKRDKR</sequence>
<evidence type="ECO:0000313" key="3">
    <source>
        <dbReference type="Proteomes" id="UP000002186"/>
    </source>
</evidence>
<reference evidence="2 3" key="2">
    <citation type="journal article" date="2012" name="Stand. Genomic Sci.">
        <title>Complete genome sequence of Thauera aminoaromatica strain MZ1T.</title>
        <authorList>
            <person name="Jiang K."/>
            <person name="Sanseverino J."/>
            <person name="Chauhan A."/>
            <person name="Lucas S."/>
            <person name="Copeland A."/>
            <person name="Lapidus A."/>
            <person name="Del Rio T.G."/>
            <person name="Dalin E."/>
            <person name="Tice H."/>
            <person name="Bruce D."/>
            <person name="Goodwin L."/>
            <person name="Pitluck S."/>
            <person name="Sims D."/>
            <person name="Brettin T."/>
            <person name="Detter J.C."/>
            <person name="Han C."/>
            <person name="Chang Y.J."/>
            <person name="Larimer F."/>
            <person name="Land M."/>
            <person name="Hauser L."/>
            <person name="Kyrpides N.C."/>
            <person name="Mikhailova N."/>
            <person name="Moser S."/>
            <person name="Jegier P."/>
            <person name="Close D."/>
            <person name="Debruyn J.M."/>
            <person name="Wang Y."/>
            <person name="Layton A.C."/>
            <person name="Allen M.S."/>
            <person name="Sayler G.S."/>
        </authorList>
    </citation>
    <scope>NUCLEOTIDE SEQUENCE [LARGE SCALE GENOMIC DNA]</scope>
    <source>
        <strain evidence="2 3">MZ1T</strain>
    </source>
</reference>
<feature type="region of interest" description="Disordered" evidence="1">
    <location>
        <begin position="30"/>
        <end position="54"/>
    </location>
</feature>
<evidence type="ECO:0000256" key="1">
    <source>
        <dbReference type="SAM" id="MobiDB-lite"/>
    </source>
</evidence>
<dbReference type="HOGENOM" id="CLU_3048925_0_0_4"/>
<dbReference type="STRING" id="85643.Tmz1t_2596"/>
<dbReference type="EMBL" id="CP001281">
    <property type="protein sequence ID" value="ACR01198.1"/>
    <property type="molecule type" value="Genomic_DNA"/>
</dbReference>
<dbReference type="AlphaFoldDB" id="C4K9X2"/>